<feature type="chain" id="PRO_5034239989" evidence="1">
    <location>
        <begin position="18"/>
        <end position="398"/>
    </location>
</feature>
<evidence type="ECO:0000313" key="3">
    <source>
        <dbReference type="Proteomes" id="UP000433883"/>
    </source>
</evidence>
<dbReference type="AlphaFoldDB" id="A0A8H3U1N6"/>
<dbReference type="Proteomes" id="UP000433883">
    <property type="component" value="Unassembled WGS sequence"/>
</dbReference>
<protein>
    <submittedName>
        <fullName evidence="2">Uncharacterized protein</fullName>
    </submittedName>
</protein>
<name>A0A8H3U1N6_VENIN</name>
<feature type="signal peptide" evidence="1">
    <location>
        <begin position="1"/>
        <end position="17"/>
    </location>
</feature>
<organism evidence="2 3">
    <name type="scientific">Venturia inaequalis</name>
    <name type="common">Apple scab fungus</name>
    <dbReference type="NCBI Taxonomy" id="5025"/>
    <lineage>
        <taxon>Eukaryota</taxon>
        <taxon>Fungi</taxon>
        <taxon>Dikarya</taxon>
        <taxon>Ascomycota</taxon>
        <taxon>Pezizomycotina</taxon>
        <taxon>Dothideomycetes</taxon>
        <taxon>Pleosporomycetidae</taxon>
        <taxon>Venturiales</taxon>
        <taxon>Venturiaceae</taxon>
        <taxon>Venturia</taxon>
    </lineage>
</organism>
<comment type="caution">
    <text evidence="2">The sequence shown here is derived from an EMBL/GenBank/DDBJ whole genome shotgun (WGS) entry which is preliminary data.</text>
</comment>
<sequence length="398" mass="45224">MAAALAILVSLVLPGLKKVIIMGIDKLPGEPQPPLRVLGLLHQFPLELRQQVLRLTAPLENYDTDPRSYEPLRVKLLFSTCLYQTADRLPGDDDEFPGLMDRQPPIQYKPAYRSLLMVNRKTHIDMMSTITTEAVQAIQKRKVPKATLVIDYCHHDSNQTEAVYVAWLELPLYAHAFHEIDLDVLVLIPYTSTTWDYSRTSFGARGGTMTIRRISRAIIDTVVRVIQYGVHLENSTPLDNPINIRTLDILLRSLPCECPDWKDVSRVNAMRVLFYVTDVGTSSGFISRYLPITVYTPFLYFFKRILYTNVQSNMIWGKYIHAMNAQHEVRHGEMRKCSNCPGPWAVILWSLMAGWENGLARDKPLLNEGTMGITQAVRRAFVDGMMILGFGALPFSLL</sequence>
<dbReference type="EMBL" id="WNWQ01001393">
    <property type="protein sequence ID" value="KAE9961607.1"/>
    <property type="molecule type" value="Genomic_DNA"/>
</dbReference>
<evidence type="ECO:0000256" key="1">
    <source>
        <dbReference type="SAM" id="SignalP"/>
    </source>
</evidence>
<gene>
    <name evidence="2" type="ORF">BLS_001648</name>
</gene>
<evidence type="ECO:0000313" key="2">
    <source>
        <dbReference type="EMBL" id="KAE9961607.1"/>
    </source>
</evidence>
<reference evidence="2 3" key="1">
    <citation type="submission" date="2019-11" db="EMBL/GenBank/DDBJ databases">
        <title>Venturia inaequalis Genome Resource.</title>
        <authorList>
            <person name="Lichtner F.J."/>
        </authorList>
    </citation>
    <scope>NUCLEOTIDE SEQUENCE [LARGE SCALE GENOMIC DNA]</scope>
    <source>
        <strain evidence="2">Bline_iso_100314</strain>
    </source>
</reference>
<accession>A0A8H3U1N6</accession>
<keyword evidence="1" id="KW-0732">Signal</keyword>
<proteinExistence type="predicted"/>